<dbReference type="GO" id="GO:0005886">
    <property type="term" value="C:plasma membrane"/>
    <property type="evidence" value="ECO:0007669"/>
    <property type="project" value="UniProtKB-SubCell"/>
</dbReference>
<dbReference type="EMBL" id="CP097119">
    <property type="protein sequence ID" value="USS88830.1"/>
    <property type="molecule type" value="Genomic_DNA"/>
</dbReference>
<evidence type="ECO:0000259" key="13">
    <source>
        <dbReference type="Pfam" id="PF12704"/>
    </source>
</evidence>
<dbReference type="PANTHER" id="PTHR43738">
    <property type="entry name" value="ABC TRANSPORTER, MEMBRANE PROTEIN"/>
    <property type="match status" value="1"/>
</dbReference>
<keyword evidence="15" id="KW-1185">Reference proteome</keyword>
<evidence type="ECO:0000256" key="3">
    <source>
        <dbReference type="ARBA" id="ARBA00011131"/>
    </source>
</evidence>
<dbReference type="RefSeq" id="WP_252766347.1">
    <property type="nucleotide sequence ID" value="NZ_CP097119.1"/>
</dbReference>
<gene>
    <name evidence="14" type="ORF">M3M40_04910</name>
</gene>
<evidence type="ECO:0000313" key="15">
    <source>
        <dbReference type="Proteomes" id="UP001055911"/>
    </source>
</evidence>
<reference evidence="14" key="1">
    <citation type="submission" date="2022-05" db="EMBL/GenBank/DDBJ databases">
        <authorList>
            <person name="Oliphant S.A."/>
            <person name="Watson-Haigh N.S."/>
            <person name="Sumby K.M."/>
            <person name="Gardner J.M."/>
            <person name="Jiranek V."/>
        </authorList>
    </citation>
    <scope>NUCLEOTIDE SEQUENCE</scope>
    <source>
        <strain evidence="14">KI4_B1</strain>
    </source>
</reference>
<evidence type="ECO:0000256" key="1">
    <source>
        <dbReference type="ARBA" id="ARBA00004651"/>
    </source>
</evidence>
<evidence type="ECO:0000256" key="5">
    <source>
        <dbReference type="ARBA" id="ARBA00022448"/>
    </source>
</evidence>
<dbReference type="Proteomes" id="UP001055911">
    <property type="component" value="Chromosome"/>
</dbReference>
<dbReference type="PANTHER" id="PTHR43738:SF1">
    <property type="entry name" value="HEMIN TRANSPORT SYSTEM PERMEASE PROTEIN HRTB-RELATED"/>
    <property type="match status" value="1"/>
</dbReference>
<evidence type="ECO:0000313" key="14">
    <source>
        <dbReference type="EMBL" id="USS88830.1"/>
    </source>
</evidence>
<name>A0A9Q8ZSV0_9LACO</name>
<feature type="transmembrane region" description="Helical" evidence="11">
    <location>
        <begin position="319"/>
        <end position="343"/>
    </location>
</feature>
<feature type="domain" description="ABC3 transporter permease C-terminal" evidence="12">
    <location>
        <begin position="236"/>
        <end position="347"/>
    </location>
</feature>
<evidence type="ECO:0000256" key="11">
    <source>
        <dbReference type="SAM" id="Phobius"/>
    </source>
</evidence>
<accession>A0A9Q8ZSV0</accession>
<keyword evidence="8 11" id="KW-1133">Transmembrane helix</keyword>
<dbReference type="Pfam" id="PF12704">
    <property type="entry name" value="MacB_PCD"/>
    <property type="match status" value="1"/>
</dbReference>
<protein>
    <recommendedName>
        <fullName evidence="4">Putative hemin transport system permease protein HrtB</fullName>
    </recommendedName>
</protein>
<dbReference type="Pfam" id="PF02687">
    <property type="entry name" value="FtsX"/>
    <property type="match status" value="1"/>
</dbReference>
<evidence type="ECO:0000256" key="6">
    <source>
        <dbReference type="ARBA" id="ARBA00022475"/>
    </source>
</evidence>
<sequence length="353" mass="38502">MFLALKEIKYSKLRYGLIMTMILLISYLIFILTSLAVGLASQNTQAIKSWNPTRIVLNKNSNVNVGQSLIMKSDLDKIHLNPKQEAVIGSVPVVATGKHEKISSQFMGIDPNQYVAKDLRLTSGHKARNQNQVVVDQKFQQAGYHLGDKLQFNSSQERYQIVGFVKNAKFNIAPVVYGSLPTWHTLRNLDNRFAGSAVLSKKADFQIPSNQLHSYSTKTVVNNLPGYTAQTLTFTLMIGFLMIISLIIIAVFLYILTMQKLPNYAVLRAQGIPAGKLVKATMAQTFILVVTGIGAGFLLTVGTLLVLPNAVPVAFSFPIMLGTVAGLLVTSMLGALLPALLIVRIDPADAIGG</sequence>
<keyword evidence="9 11" id="KW-0472">Membrane</keyword>
<dbReference type="InterPro" id="IPR025857">
    <property type="entry name" value="MacB_PCD"/>
</dbReference>
<proteinExistence type="inferred from homology"/>
<evidence type="ECO:0000259" key="12">
    <source>
        <dbReference type="Pfam" id="PF02687"/>
    </source>
</evidence>
<dbReference type="InterPro" id="IPR051125">
    <property type="entry name" value="ABC-4/HrtB_transporter"/>
</dbReference>
<keyword evidence="5" id="KW-0813">Transport</keyword>
<feature type="transmembrane region" description="Helical" evidence="11">
    <location>
        <begin position="15"/>
        <end position="39"/>
    </location>
</feature>
<evidence type="ECO:0000256" key="7">
    <source>
        <dbReference type="ARBA" id="ARBA00022692"/>
    </source>
</evidence>
<comment type="subunit">
    <text evidence="3">The complex is composed of two ATP-binding proteins (HrtA), two transmembrane proteins (HrtB) and a solute-binding protein.</text>
</comment>
<keyword evidence="7 11" id="KW-0812">Transmembrane</keyword>
<dbReference type="AlphaFoldDB" id="A0A9Q8ZSV0"/>
<feature type="transmembrane region" description="Helical" evidence="11">
    <location>
        <begin position="286"/>
        <end position="307"/>
    </location>
</feature>
<evidence type="ECO:0000256" key="9">
    <source>
        <dbReference type="ARBA" id="ARBA00023136"/>
    </source>
</evidence>
<evidence type="ECO:0000256" key="8">
    <source>
        <dbReference type="ARBA" id="ARBA00022989"/>
    </source>
</evidence>
<dbReference type="InterPro" id="IPR003838">
    <property type="entry name" value="ABC3_permease_C"/>
</dbReference>
<organism evidence="14 15">
    <name type="scientific">Fructilactobacillus cliffordii</name>
    <dbReference type="NCBI Taxonomy" id="2940299"/>
    <lineage>
        <taxon>Bacteria</taxon>
        <taxon>Bacillati</taxon>
        <taxon>Bacillota</taxon>
        <taxon>Bacilli</taxon>
        <taxon>Lactobacillales</taxon>
        <taxon>Lactobacillaceae</taxon>
        <taxon>Fructilactobacillus</taxon>
    </lineage>
</organism>
<keyword evidence="6" id="KW-1003">Cell membrane</keyword>
<evidence type="ECO:0000256" key="4">
    <source>
        <dbReference type="ARBA" id="ARBA00016962"/>
    </source>
</evidence>
<evidence type="ECO:0000256" key="10">
    <source>
        <dbReference type="ARBA" id="ARBA00024973"/>
    </source>
</evidence>
<feature type="transmembrane region" description="Helical" evidence="11">
    <location>
        <begin position="232"/>
        <end position="256"/>
    </location>
</feature>
<feature type="domain" description="MacB-like periplasmic core" evidence="13">
    <location>
        <begin position="29"/>
        <end position="184"/>
    </location>
</feature>
<comment type="function">
    <text evidence="10">Part of the ABC transporter complex hrt involved in hemin import. Responsible for the translocation of the substrate across the membrane.</text>
</comment>
<comment type="subcellular location">
    <subcellularLocation>
        <location evidence="1">Cell membrane</location>
        <topology evidence="1">Multi-pass membrane protein</topology>
    </subcellularLocation>
</comment>
<evidence type="ECO:0000256" key="2">
    <source>
        <dbReference type="ARBA" id="ARBA00008697"/>
    </source>
</evidence>
<comment type="similarity">
    <text evidence="2">Belongs to the ABC-4 integral membrane protein family. HrtB subfamily.</text>
</comment>